<protein>
    <submittedName>
        <fullName evidence="1">Uncharacterized protein</fullName>
    </submittedName>
</protein>
<dbReference type="RefSeq" id="WP_151041881.1">
    <property type="nucleotide sequence ID" value="NZ_VZUL01000002.1"/>
</dbReference>
<comment type="caution">
    <text evidence="1">The sequence shown here is derived from an EMBL/GenBank/DDBJ whole genome shotgun (WGS) entry which is preliminary data.</text>
</comment>
<dbReference type="Proteomes" id="UP000386575">
    <property type="component" value="Unassembled WGS sequence"/>
</dbReference>
<sequence length="188" mass="20480">MLTVTITGDGLRRFTQLSSELGSGKARSLYSRAINDTGAKAATATGRALSDQSGVSKKVGRKAVARRTRSNPATLAYEIRIKGGEIRLKYFSARETRKGVSAAPRNARQIFSGTFMCAGWWPKRVTKSNWNGQVFRRAGDKFHVVKSDVVLPTEATSGQTAETFDRGKNALDVRVSHYLRRLAGGALS</sequence>
<accession>A0A6A1TPW0</accession>
<organism evidence="1 2">
    <name type="scientific">Neorhizobium galegae</name>
    <name type="common">Rhizobium galegae</name>
    <dbReference type="NCBI Taxonomy" id="399"/>
    <lineage>
        <taxon>Bacteria</taxon>
        <taxon>Pseudomonadati</taxon>
        <taxon>Pseudomonadota</taxon>
        <taxon>Alphaproteobacteria</taxon>
        <taxon>Hyphomicrobiales</taxon>
        <taxon>Rhizobiaceae</taxon>
        <taxon>Rhizobium/Agrobacterium group</taxon>
        <taxon>Neorhizobium</taxon>
    </lineage>
</organism>
<evidence type="ECO:0000313" key="1">
    <source>
        <dbReference type="EMBL" id="KAB1086478.1"/>
    </source>
</evidence>
<name>A0A6A1TPW0_NEOGA</name>
<proteinExistence type="predicted"/>
<gene>
    <name evidence="1" type="ORF">F4V91_08575</name>
</gene>
<reference evidence="1 2" key="1">
    <citation type="submission" date="2019-09" db="EMBL/GenBank/DDBJ databases">
        <title>Genome sequencing of Ng87 strain.</title>
        <authorList>
            <person name="Karasev E.S."/>
            <person name="Andronov E."/>
        </authorList>
    </citation>
    <scope>NUCLEOTIDE SEQUENCE [LARGE SCALE GENOMIC DNA]</scope>
    <source>
        <strain evidence="1 2">Ng87</strain>
    </source>
</reference>
<dbReference type="AlphaFoldDB" id="A0A6A1TPW0"/>
<dbReference type="EMBL" id="VZUL01000002">
    <property type="protein sequence ID" value="KAB1086478.1"/>
    <property type="molecule type" value="Genomic_DNA"/>
</dbReference>
<evidence type="ECO:0000313" key="2">
    <source>
        <dbReference type="Proteomes" id="UP000386575"/>
    </source>
</evidence>